<feature type="domain" description="Protein kinase" evidence="8">
    <location>
        <begin position="26"/>
        <end position="280"/>
    </location>
</feature>
<dbReference type="SUPFAM" id="SSF56112">
    <property type="entry name" value="Protein kinase-like (PK-like)"/>
    <property type="match status" value="1"/>
</dbReference>
<evidence type="ECO:0000256" key="1">
    <source>
        <dbReference type="ARBA" id="ARBA00022527"/>
    </source>
</evidence>
<comment type="caution">
    <text evidence="9">The sequence shown here is derived from an EMBL/GenBank/DDBJ whole genome shotgun (WGS) entry which is preliminary data.</text>
</comment>
<dbReference type="OrthoDB" id="193931at2759"/>
<gene>
    <name evidence="9" type="ORF">ABL78_1642</name>
</gene>
<keyword evidence="1" id="KW-0723">Serine/threonine-protein kinase</keyword>
<dbReference type="PROSITE" id="PS00107">
    <property type="entry name" value="PROTEIN_KINASE_ATP"/>
    <property type="match status" value="1"/>
</dbReference>
<dbReference type="GO" id="GO:0035556">
    <property type="term" value="P:intracellular signal transduction"/>
    <property type="evidence" value="ECO:0007669"/>
    <property type="project" value="TreeGrafter"/>
</dbReference>
<sequence length="811" mass="89893">MSGAHHSGSGGCGGSFSKSQQRFGPYQVGDTIGRGTFAKVKIGYHESTKVRVALKIISRKVMDSDAHSALKISREIKIMRVLRHPHITRLYDVVKTKHDIVIVMEYVSGGELFDYISRKGRLDEPTSRSLFQQLTAAVAYCHRYRVTHRDIKPENIMMEHGSHSVKLSDFGLSSITHDGRFFETSCGTPNYASPEVVGGRLYGGPEADVWSCGVVLYAMLCGVLPFDDTNIGVLFKKIQTADYAMPGHVSQQAQDLMRRMLVVNPLERATIEQVMQHPWLRPHFPRYLLSLHYETVVDTTRFARTYYLTEDMLDEEVVNVVASRFHISPPEVAMIVMAEEEKVPSMRAVISEDENNHLTTRRYPAAVFFEMYANVLDSKLWPTPVEILPAEAALRDEAHDVYVSYSILTQKKQNKLAPQEYASNTSFGSNASSFLQSQAQQGYGSLNANSLHQLSGNSSMTGNNLREAPLRARASASPSNSKKPKGQTEKMPQNVSQQSTLDATLPVTFPGDPWQAGYNRVAAPFLPLHVKHSTHTIMGNLLRVQELPVQLLMSRSLTVKPVSRELNNTLTPTSQFSATYKCRGEVPPFPQTIPTTQCVLLQPQRSPSTKSNTPGDSALLLPQSPGDLIRGSPIFSPTTAASVAAASSTGVIESNIQHRHSSTAANETALETLYQTEVVTRFGNDFIRNGVAFVGCTPQETLRDVYGAMKEEGLLWKVIYDYYFSAVRYPNIKLQVKVYKVKADEQIVDVKVSLQSGMSAFDVAIGLLERLRTRAVLRRNNSIHKKSSSLFHALKSTASMQSVSSLKGKGP</sequence>
<dbReference type="Gene3D" id="1.10.510.10">
    <property type="entry name" value="Transferase(Phosphotransferase) domain 1"/>
    <property type="match status" value="1"/>
</dbReference>
<evidence type="ECO:0000256" key="4">
    <source>
        <dbReference type="ARBA" id="ARBA00022777"/>
    </source>
</evidence>
<evidence type="ECO:0000313" key="10">
    <source>
        <dbReference type="Proteomes" id="UP000038009"/>
    </source>
</evidence>
<dbReference type="AlphaFoldDB" id="A0A0N0P7V2"/>
<dbReference type="GO" id="GO:0004674">
    <property type="term" value="F:protein serine/threonine kinase activity"/>
    <property type="evidence" value="ECO:0007669"/>
    <property type="project" value="UniProtKB-KW"/>
</dbReference>
<evidence type="ECO:0000256" key="7">
    <source>
        <dbReference type="SAM" id="MobiDB-lite"/>
    </source>
</evidence>
<evidence type="ECO:0000256" key="2">
    <source>
        <dbReference type="ARBA" id="ARBA00022679"/>
    </source>
</evidence>
<dbReference type="OMA" id="WKVIYDY"/>
<dbReference type="FunFam" id="1.10.510.10:FF:000571">
    <property type="entry name" value="Maternal embryonic leucine zipper kinase"/>
    <property type="match status" value="1"/>
</dbReference>
<dbReference type="SUPFAM" id="SSF103243">
    <property type="entry name" value="KA1-like"/>
    <property type="match status" value="1"/>
</dbReference>
<dbReference type="VEuPathDB" id="TriTrypDB:Lsey_0028_0050"/>
<feature type="compositionally biased region" description="Low complexity" evidence="7">
    <location>
        <begin position="471"/>
        <end position="481"/>
    </location>
</feature>
<dbReference type="PROSITE" id="PS00108">
    <property type="entry name" value="PROTEIN_KINASE_ST"/>
    <property type="match status" value="1"/>
</dbReference>
<dbReference type="FunFam" id="3.30.200.20:FF:000003">
    <property type="entry name" value="Non-specific serine/threonine protein kinase"/>
    <property type="match status" value="1"/>
</dbReference>
<protein>
    <recommendedName>
        <fullName evidence="8">Protein kinase domain-containing protein</fullName>
    </recommendedName>
</protein>
<dbReference type="InterPro" id="IPR008271">
    <property type="entry name" value="Ser/Thr_kinase_AS"/>
</dbReference>
<feature type="binding site" evidence="6">
    <location>
        <position position="55"/>
    </location>
    <ligand>
        <name>ATP</name>
        <dbReference type="ChEBI" id="CHEBI:30616"/>
    </ligand>
</feature>
<dbReference type="PROSITE" id="PS50011">
    <property type="entry name" value="PROTEIN_KINASE_DOM"/>
    <property type="match status" value="1"/>
</dbReference>
<dbReference type="InterPro" id="IPR017441">
    <property type="entry name" value="Protein_kinase_ATP_BS"/>
</dbReference>
<keyword evidence="4" id="KW-0418">Kinase</keyword>
<organism evidence="9 10">
    <name type="scientific">Leptomonas seymouri</name>
    <dbReference type="NCBI Taxonomy" id="5684"/>
    <lineage>
        <taxon>Eukaryota</taxon>
        <taxon>Discoba</taxon>
        <taxon>Euglenozoa</taxon>
        <taxon>Kinetoplastea</taxon>
        <taxon>Metakinetoplastina</taxon>
        <taxon>Trypanosomatida</taxon>
        <taxon>Trypanosomatidae</taxon>
        <taxon>Leishmaniinae</taxon>
        <taxon>Leptomonas</taxon>
    </lineage>
</organism>
<keyword evidence="5 6" id="KW-0067">ATP-binding</keyword>
<dbReference type="Proteomes" id="UP000038009">
    <property type="component" value="Unassembled WGS sequence"/>
</dbReference>
<evidence type="ECO:0000256" key="3">
    <source>
        <dbReference type="ARBA" id="ARBA00022741"/>
    </source>
</evidence>
<evidence type="ECO:0000313" key="9">
    <source>
        <dbReference type="EMBL" id="KPI89219.1"/>
    </source>
</evidence>
<dbReference type="InterPro" id="IPR000719">
    <property type="entry name" value="Prot_kinase_dom"/>
</dbReference>
<evidence type="ECO:0000259" key="8">
    <source>
        <dbReference type="PROSITE" id="PS50011"/>
    </source>
</evidence>
<dbReference type="PANTHER" id="PTHR24346">
    <property type="entry name" value="MAP/MICROTUBULE AFFINITY-REGULATING KINASE"/>
    <property type="match status" value="1"/>
</dbReference>
<name>A0A0N0P7V2_LEPSE</name>
<accession>A0A0N0P7V2</accession>
<dbReference type="PANTHER" id="PTHR24346:SF82">
    <property type="entry name" value="KP78A-RELATED"/>
    <property type="match status" value="1"/>
</dbReference>
<evidence type="ECO:0000256" key="6">
    <source>
        <dbReference type="PROSITE-ProRule" id="PRU10141"/>
    </source>
</evidence>
<keyword evidence="10" id="KW-1185">Reference proteome</keyword>
<dbReference type="GO" id="GO:0005524">
    <property type="term" value="F:ATP binding"/>
    <property type="evidence" value="ECO:0007669"/>
    <property type="project" value="UniProtKB-UniRule"/>
</dbReference>
<feature type="region of interest" description="Disordered" evidence="7">
    <location>
        <begin position="470"/>
        <end position="495"/>
    </location>
</feature>
<dbReference type="InterPro" id="IPR028375">
    <property type="entry name" value="KA1/Ssp2_C"/>
</dbReference>
<dbReference type="InterPro" id="IPR011009">
    <property type="entry name" value="Kinase-like_dom_sf"/>
</dbReference>
<keyword evidence="3 6" id="KW-0547">Nucleotide-binding</keyword>
<proteinExistence type="predicted"/>
<dbReference type="SMART" id="SM00220">
    <property type="entry name" value="S_TKc"/>
    <property type="match status" value="1"/>
</dbReference>
<dbReference type="Gene3D" id="3.30.310.80">
    <property type="entry name" value="Kinase associated domain 1, KA1"/>
    <property type="match status" value="1"/>
</dbReference>
<evidence type="ECO:0000256" key="5">
    <source>
        <dbReference type="ARBA" id="ARBA00022840"/>
    </source>
</evidence>
<keyword evidence="2" id="KW-0808">Transferase</keyword>
<reference evidence="9 10" key="1">
    <citation type="journal article" date="2015" name="PLoS Pathog.">
        <title>Leptomonas seymouri: Adaptations to the Dixenous Life Cycle Analyzed by Genome Sequencing, Transcriptome Profiling and Co-infection with Leishmania donovani.</title>
        <authorList>
            <person name="Kraeva N."/>
            <person name="Butenko A."/>
            <person name="Hlavacova J."/>
            <person name="Kostygov A."/>
            <person name="Myskova J."/>
            <person name="Grybchuk D."/>
            <person name="Lestinova T."/>
            <person name="Votypka J."/>
            <person name="Volf P."/>
            <person name="Opperdoes F."/>
            <person name="Flegontov P."/>
            <person name="Lukes J."/>
            <person name="Yurchenko V."/>
        </authorList>
    </citation>
    <scope>NUCLEOTIDE SEQUENCE [LARGE SCALE GENOMIC DNA]</scope>
    <source>
        <strain evidence="9 10">ATCC 30220</strain>
    </source>
</reference>
<dbReference type="Pfam" id="PF00069">
    <property type="entry name" value="Pkinase"/>
    <property type="match status" value="1"/>
</dbReference>
<dbReference type="EMBL" id="LJSK01000028">
    <property type="protein sequence ID" value="KPI89219.1"/>
    <property type="molecule type" value="Genomic_DNA"/>
</dbReference>
<dbReference type="GO" id="GO:0005737">
    <property type="term" value="C:cytoplasm"/>
    <property type="evidence" value="ECO:0007669"/>
    <property type="project" value="TreeGrafter"/>
</dbReference>